<gene>
    <name evidence="1" type="ORF">TR69_WS6001000728</name>
</gene>
<name>A0A136LYG4_9BACT</name>
<reference evidence="1 2" key="1">
    <citation type="submission" date="2015-02" db="EMBL/GenBank/DDBJ databases">
        <title>Improved understanding of the partial-nitritation anammox process through 23 genomes representing the majority of the microbial community.</title>
        <authorList>
            <person name="Speth D.R."/>
            <person name="In T Zandt M."/>
            <person name="Guerrero Cruz S."/>
            <person name="Jetten M.S."/>
            <person name="Dutilh B.E."/>
        </authorList>
    </citation>
    <scope>NUCLEOTIDE SEQUENCE [LARGE SCALE GENOMIC DNA]</scope>
    <source>
        <strain evidence="1">OLB20</strain>
    </source>
</reference>
<dbReference type="AlphaFoldDB" id="A0A136LYG4"/>
<proteinExistence type="predicted"/>
<accession>A0A136LYG4</accession>
<protein>
    <submittedName>
        <fullName evidence="1">Uncharacterized protein</fullName>
    </submittedName>
</protein>
<sequence>MFTAETFSEGRFRYAQLTVSSEAVVRELERFAQEDFSRGMTESPYRIIAQTFKDEEIGDQQLVFVDLGMTEIGGHPYSVWTQAMRPPLSEKSQAPAAVQALTRLSTVYDSGS</sequence>
<evidence type="ECO:0000313" key="1">
    <source>
        <dbReference type="EMBL" id="KXK26714.1"/>
    </source>
</evidence>
<organism evidence="1 2">
    <name type="scientific">candidate division WS6 bacterium OLB20</name>
    <dbReference type="NCBI Taxonomy" id="1617426"/>
    <lineage>
        <taxon>Bacteria</taxon>
        <taxon>Candidatus Dojkabacteria</taxon>
    </lineage>
</organism>
<dbReference type="EMBL" id="JYNZ01000003">
    <property type="protein sequence ID" value="KXK26714.1"/>
    <property type="molecule type" value="Genomic_DNA"/>
</dbReference>
<evidence type="ECO:0000313" key="2">
    <source>
        <dbReference type="Proteomes" id="UP000070457"/>
    </source>
</evidence>
<comment type="caution">
    <text evidence="1">The sequence shown here is derived from an EMBL/GenBank/DDBJ whole genome shotgun (WGS) entry which is preliminary data.</text>
</comment>
<dbReference type="STRING" id="1617426.TR69_WS6001000728"/>
<dbReference type="Proteomes" id="UP000070457">
    <property type="component" value="Unassembled WGS sequence"/>
</dbReference>